<sequence>MNFYKLKKKGEEDYDKYISNKEKKKKVDKNFLYEDEYIHIRKSRDRKSEVSINDEEYVLKKKKNSNIYESKRDNSVMGMNNINNKIYKDKMNKHISNHKKNHNKNIHKNNHEESNSGGFIWNYMKNIYSSVTSAVKNNIFTNDKHNNMNDISSLKKKHISNNSRLIDKNLKKNKNNRDSHFNEYKYDYVKEKFKDNISAYDKRHEQNYKKIYQHDEYRDQDEYQDEYHDEYQDEYQDEYHDEYQDEYQDGYQDEEKKKEIDKYKKKKGNNTYYDFSENDFKFLFKSDNEDFNDNNINYENNLSRMNIVRKDDKIKNTLYNDIAHHTDEYIYMDIKKKKKSQLINKNIHQDNIIEHDKSKQKNGLLEDTIFNHKKSHSNLQRGVRQKEYHDNKNIFDGDNNKNNNDNKNNNNNNNNNNNGRHSLFNKKGRHSSNNLYNINDNKNDFFLHSSDEERDKKYKINLEVKKEKTKNHVILSNENYDGKQDMDNMKPSKSSVRNINTIQNDHNKEDEIMFKTHTQNHNSTEKLYYEHIFEEINKHTNDTQHFKENTSNAVTNVIKDTNEKINNIDNHITNKNSDIQNEKDSYVEYDMSSNKCDQNDLLNITTPITDHDTNDLHNINSNNYSTNLNKEEVFNEEAIKDNDILKKLRYEYKNLINIIDSFIDETLNYDLDKNSPVSKLHLDEKNDKMCNESKDHFLNNKNNFKDNDADEVYNNIDDDYKNSMKFIEDTSSEDKNKYVILKYDEDSLIEALEKLRIDKKKKDKLIKLKEKYPEDIEKDAYDDETKKKKIDKNIFFKCSKKEYYEKAIIILNEKIENRVLIEKFNVPLLYSQIKCLIDTRWLNDEVINFYLSMLQEYNEQHTKNNSLTFIPKIFTFSTFFFQSLNFNGSYNYSKVSRWTKRKQVDIFSFDLILIPLHVGGNHWTLGSIHMKDKKICLYDSLNGSNKKFFEYMRRYIVDEMKDKKQKDLDISLWTYSKEGVSEKGIPHQENGYDCGVFTCMFAKCLSFNREFDFNQRDIKDIRLKMTYEISQGCLVF</sequence>
<evidence type="ECO:0000256" key="4">
    <source>
        <dbReference type="ARBA" id="ARBA00022807"/>
    </source>
</evidence>
<dbReference type="AlphaFoldDB" id="A0A024VMB4"/>
<evidence type="ECO:0000256" key="5">
    <source>
        <dbReference type="SAM" id="MobiDB-lite"/>
    </source>
</evidence>
<evidence type="ECO:0000313" key="7">
    <source>
        <dbReference type="EMBL" id="ETW29874.1"/>
    </source>
</evidence>
<evidence type="ECO:0000313" key="8">
    <source>
        <dbReference type="Proteomes" id="UP000030656"/>
    </source>
</evidence>
<accession>A0A024VMB4</accession>
<evidence type="ECO:0000259" key="6">
    <source>
        <dbReference type="PROSITE" id="PS50600"/>
    </source>
</evidence>
<feature type="compositionally biased region" description="Low complexity" evidence="5">
    <location>
        <begin position="400"/>
        <end position="418"/>
    </location>
</feature>
<dbReference type="PANTHER" id="PTHR12606:SF153">
    <property type="entry name" value="ULP1 PROTEASE FAMILY, CARBOXY-TERMINAL DOMAIN PROTEIN"/>
    <property type="match status" value="1"/>
</dbReference>
<dbReference type="GO" id="GO:0006508">
    <property type="term" value="P:proteolysis"/>
    <property type="evidence" value="ECO:0007669"/>
    <property type="project" value="UniProtKB-KW"/>
</dbReference>
<evidence type="ECO:0000256" key="1">
    <source>
        <dbReference type="ARBA" id="ARBA00005234"/>
    </source>
</evidence>
<comment type="similarity">
    <text evidence="1">Belongs to the peptidase C48 family.</text>
</comment>
<dbReference type="Proteomes" id="UP000030656">
    <property type="component" value="Unassembled WGS sequence"/>
</dbReference>
<reference evidence="7 8" key="1">
    <citation type="submission" date="2013-02" db="EMBL/GenBank/DDBJ databases">
        <title>The Genome Annotation of Plasmodium falciparum FCH/4.</title>
        <authorList>
            <consortium name="The Broad Institute Genome Sequencing Platform"/>
            <consortium name="The Broad Institute Genome Sequencing Center for Infectious Disease"/>
            <person name="Neafsey D."/>
            <person name="Hoffman S."/>
            <person name="Volkman S."/>
            <person name="Rosenthal P."/>
            <person name="Walker B."/>
            <person name="Young S.K."/>
            <person name="Zeng Q."/>
            <person name="Gargeya S."/>
            <person name="Fitzgerald M."/>
            <person name="Haas B."/>
            <person name="Abouelleil A."/>
            <person name="Allen A.W."/>
            <person name="Alvarado L."/>
            <person name="Arachchi H.M."/>
            <person name="Berlin A.M."/>
            <person name="Chapman S.B."/>
            <person name="Gainer-Dewar J."/>
            <person name="Goldberg J."/>
            <person name="Griggs A."/>
            <person name="Gujja S."/>
            <person name="Hansen M."/>
            <person name="Howarth C."/>
            <person name="Imamovic A."/>
            <person name="Ireland A."/>
            <person name="Larimer J."/>
            <person name="McCowan C."/>
            <person name="Murphy C."/>
            <person name="Pearson M."/>
            <person name="Poon T.W."/>
            <person name="Priest M."/>
            <person name="Roberts A."/>
            <person name="Saif S."/>
            <person name="Shea T."/>
            <person name="Sisk P."/>
            <person name="Sykes S."/>
            <person name="Wortman J."/>
            <person name="Nusbaum C."/>
            <person name="Birren B."/>
        </authorList>
    </citation>
    <scope>NUCLEOTIDE SEQUENCE [LARGE SCALE GENOMIC DNA]</scope>
    <source>
        <strain evidence="7 8">FCH/4</strain>
    </source>
</reference>
<proteinExistence type="inferred from homology"/>
<gene>
    <name evidence="7" type="ORF">PFFCH_02647</name>
</gene>
<feature type="domain" description="Ubiquitin-like protease family profile" evidence="6">
    <location>
        <begin position="826"/>
        <end position="1005"/>
    </location>
</feature>
<keyword evidence="4" id="KW-0788">Thiol protease</keyword>
<organism evidence="7 8">
    <name type="scientific">Plasmodium falciparum FCH/4</name>
    <dbReference type="NCBI Taxonomy" id="1036724"/>
    <lineage>
        <taxon>Eukaryota</taxon>
        <taxon>Sar</taxon>
        <taxon>Alveolata</taxon>
        <taxon>Apicomplexa</taxon>
        <taxon>Aconoidasida</taxon>
        <taxon>Haemosporida</taxon>
        <taxon>Plasmodiidae</taxon>
        <taxon>Plasmodium</taxon>
        <taxon>Plasmodium (Laverania)</taxon>
    </lineage>
</organism>
<dbReference type="PROSITE" id="PS50600">
    <property type="entry name" value="ULP_PROTEASE"/>
    <property type="match status" value="1"/>
</dbReference>
<protein>
    <recommendedName>
        <fullName evidence="6">Ubiquitin-like protease family profile domain-containing protein</fullName>
    </recommendedName>
</protein>
<reference evidence="7 8" key="2">
    <citation type="submission" date="2013-02" db="EMBL/GenBank/DDBJ databases">
        <title>The Genome Sequence of Plasmodium falciparum FCH/4.</title>
        <authorList>
            <consortium name="The Broad Institute Genome Sequencing Platform"/>
            <consortium name="The Broad Institute Genome Sequencing Center for Infectious Disease"/>
            <person name="Neafsey D."/>
            <person name="Cheeseman I."/>
            <person name="Volkman S."/>
            <person name="Adams J."/>
            <person name="Walker B."/>
            <person name="Young S.K."/>
            <person name="Zeng Q."/>
            <person name="Gargeya S."/>
            <person name="Fitzgerald M."/>
            <person name="Haas B."/>
            <person name="Abouelleil A."/>
            <person name="Alvarado L."/>
            <person name="Arachchi H.M."/>
            <person name="Berlin A.M."/>
            <person name="Chapman S.B."/>
            <person name="Dewar J."/>
            <person name="Goldberg J."/>
            <person name="Griggs A."/>
            <person name="Gujja S."/>
            <person name="Hansen M."/>
            <person name="Howarth C."/>
            <person name="Imamovic A."/>
            <person name="Larimer J."/>
            <person name="McCowan C."/>
            <person name="Murphy C."/>
            <person name="Neiman D."/>
            <person name="Pearson M."/>
            <person name="Priest M."/>
            <person name="Roberts A."/>
            <person name="Saif S."/>
            <person name="Shea T."/>
            <person name="Sisk P."/>
            <person name="Sykes S."/>
            <person name="Wortman J."/>
            <person name="Nusbaum C."/>
            <person name="Birren B."/>
        </authorList>
    </citation>
    <scope>NUCLEOTIDE SEQUENCE [LARGE SCALE GENOMIC DNA]</scope>
    <source>
        <strain evidence="7 8">FCH/4</strain>
    </source>
</reference>
<evidence type="ECO:0000256" key="2">
    <source>
        <dbReference type="ARBA" id="ARBA00022670"/>
    </source>
</evidence>
<keyword evidence="2" id="KW-0645">Protease</keyword>
<dbReference type="Pfam" id="PF02902">
    <property type="entry name" value="Peptidase_C48"/>
    <property type="match status" value="1"/>
</dbReference>
<keyword evidence="3" id="KW-0378">Hydrolase</keyword>
<dbReference type="InterPro" id="IPR003653">
    <property type="entry name" value="Peptidase_C48_C"/>
</dbReference>
<dbReference type="PANTHER" id="PTHR12606">
    <property type="entry name" value="SENTRIN/SUMO-SPECIFIC PROTEASE"/>
    <property type="match status" value="1"/>
</dbReference>
<dbReference type="GO" id="GO:0016926">
    <property type="term" value="P:protein desumoylation"/>
    <property type="evidence" value="ECO:0007669"/>
    <property type="project" value="TreeGrafter"/>
</dbReference>
<dbReference type="SUPFAM" id="SSF54001">
    <property type="entry name" value="Cysteine proteinases"/>
    <property type="match status" value="1"/>
</dbReference>
<feature type="compositionally biased region" description="Basic and acidic residues" evidence="5">
    <location>
        <begin position="384"/>
        <end position="399"/>
    </location>
</feature>
<dbReference type="OrthoDB" id="198735at2759"/>
<name>A0A024VMB4_PLAFA</name>
<dbReference type="EMBL" id="KI927945">
    <property type="protein sequence ID" value="ETW29874.1"/>
    <property type="molecule type" value="Genomic_DNA"/>
</dbReference>
<dbReference type="GO" id="GO:0016929">
    <property type="term" value="F:deSUMOylase activity"/>
    <property type="evidence" value="ECO:0007669"/>
    <property type="project" value="TreeGrafter"/>
</dbReference>
<dbReference type="GO" id="GO:0005634">
    <property type="term" value="C:nucleus"/>
    <property type="evidence" value="ECO:0007669"/>
    <property type="project" value="TreeGrafter"/>
</dbReference>
<feature type="region of interest" description="Disordered" evidence="5">
    <location>
        <begin position="375"/>
        <end position="437"/>
    </location>
</feature>
<dbReference type="Gene3D" id="3.40.395.10">
    <property type="entry name" value="Adenoviral Proteinase, Chain A"/>
    <property type="match status" value="1"/>
</dbReference>
<dbReference type="InterPro" id="IPR038765">
    <property type="entry name" value="Papain-like_cys_pep_sf"/>
</dbReference>
<evidence type="ECO:0000256" key="3">
    <source>
        <dbReference type="ARBA" id="ARBA00022801"/>
    </source>
</evidence>